<organism evidence="2 3">
    <name type="scientific">Verminephrobacter eiseniae (strain EF01-2)</name>
    <dbReference type="NCBI Taxonomy" id="391735"/>
    <lineage>
        <taxon>Bacteria</taxon>
        <taxon>Pseudomonadati</taxon>
        <taxon>Pseudomonadota</taxon>
        <taxon>Betaproteobacteria</taxon>
        <taxon>Burkholderiales</taxon>
        <taxon>Comamonadaceae</taxon>
        <taxon>Verminephrobacter</taxon>
    </lineage>
</organism>
<dbReference type="InterPro" id="IPR032093">
    <property type="entry name" value="PhoD_N"/>
</dbReference>
<dbReference type="Gene3D" id="3.60.21.70">
    <property type="entry name" value="PhoD-like phosphatase"/>
    <property type="match status" value="1"/>
</dbReference>
<proteinExistence type="predicted"/>
<dbReference type="PANTHER" id="PTHR43606:SF2">
    <property type="entry name" value="ALKALINE PHOSPHATASE FAMILY PROTEIN (AFU_ORTHOLOGUE AFUA_5G03860)"/>
    <property type="match status" value="1"/>
</dbReference>
<accession>A1WE28</accession>
<dbReference type="eggNOG" id="COG3540">
    <property type="taxonomic scope" value="Bacteria"/>
</dbReference>
<gene>
    <name evidence="2" type="ordered locus">Veis_0092</name>
</gene>
<feature type="domain" description="Phospholipase D N-terminal" evidence="1">
    <location>
        <begin position="31"/>
        <end position="123"/>
    </location>
</feature>
<dbReference type="Pfam" id="PF16655">
    <property type="entry name" value="PhoD_N"/>
    <property type="match status" value="1"/>
</dbReference>
<keyword evidence="3" id="KW-1185">Reference proteome</keyword>
<dbReference type="InterPro" id="IPR052900">
    <property type="entry name" value="Phospholipid_Metab_Enz"/>
</dbReference>
<dbReference type="Gene3D" id="2.60.40.380">
    <property type="entry name" value="Purple acid phosphatase-like, N-terminal"/>
    <property type="match status" value="1"/>
</dbReference>
<dbReference type="EMBL" id="CP000542">
    <property type="protein sequence ID" value="ABM55885.1"/>
    <property type="molecule type" value="Genomic_DNA"/>
</dbReference>
<dbReference type="KEGG" id="vei:Veis_0092"/>
<reference evidence="3" key="1">
    <citation type="submission" date="2006-12" db="EMBL/GenBank/DDBJ databases">
        <title>Complete sequence of chromosome 1 of Verminephrobacter eiseniae EF01-2.</title>
        <authorList>
            <person name="Copeland A."/>
            <person name="Lucas S."/>
            <person name="Lapidus A."/>
            <person name="Barry K."/>
            <person name="Detter J.C."/>
            <person name="Glavina del Rio T."/>
            <person name="Dalin E."/>
            <person name="Tice H."/>
            <person name="Pitluck S."/>
            <person name="Chertkov O."/>
            <person name="Brettin T."/>
            <person name="Bruce D."/>
            <person name="Han C."/>
            <person name="Tapia R."/>
            <person name="Gilna P."/>
            <person name="Schmutz J."/>
            <person name="Larimer F."/>
            <person name="Land M."/>
            <person name="Hauser L."/>
            <person name="Kyrpides N."/>
            <person name="Kim E."/>
            <person name="Stahl D."/>
            <person name="Richardson P."/>
        </authorList>
    </citation>
    <scope>NUCLEOTIDE SEQUENCE [LARGE SCALE GENOMIC DNA]</scope>
    <source>
        <strain evidence="3">EF01-2</strain>
    </source>
</reference>
<dbReference type="InterPro" id="IPR038607">
    <property type="entry name" value="PhoD-like_sf"/>
</dbReference>
<dbReference type="AlphaFoldDB" id="A1WE28"/>
<protein>
    <submittedName>
        <fullName evidence="2">Phosphodiesterase/alkaline phosphatase D-like protein</fullName>
    </submittedName>
</protein>
<evidence type="ECO:0000313" key="3">
    <source>
        <dbReference type="Proteomes" id="UP000000374"/>
    </source>
</evidence>
<dbReference type="PANTHER" id="PTHR43606">
    <property type="entry name" value="PHOSPHATASE, PUTATIVE (AFU_ORTHOLOGUE AFUA_6G08710)-RELATED"/>
    <property type="match status" value="1"/>
</dbReference>
<dbReference type="Proteomes" id="UP000000374">
    <property type="component" value="Chromosome"/>
</dbReference>
<evidence type="ECO:0000313" key="2">
    <source>
        <dbReference type="EMBL" id="ABM55885.1"/>
    </source>
</evidence>
<evidence type="ECO:0000259" key="1">
    <source>
        <dbReference type="Pfam" id="PF16655"/>
    </source>
</evidence>
<sequence length="209" mass="22979">MLHAAWAASAGSAPRRAWSRSPALGRNPFALGVASGEPAPDGLVLWTRLLLAEPGQQQTPYSVRWELAHDSRFARIVQRGQAPALPQLGHGVHVQLHGLAPERWYHYRFMLGDAVSATGRTRTAPAPGMLPAALRLAFASCQRWEHGHYAAWRHLAADQPDLVSRHRSSVGLRWPSKRIAALHRLPIRSVLASAAPCAALRWLRAAYDI</sequence>
<name>A1WE28_VEREI</name>
<dbReference type="HOGENOM" id="CLU_1314941_0_0_4"/>
<dbReference type="STRING" id="391735.Veis_0092"/>